<keyword evidence="1" id="KW-0346">Stress response</keyword>
<comment type="similarity">
    <text evidence="2 3">Belongs to the small heat shock protein (HSP20) family.</text>
</comment>
<dbReference type="Proteomes" id="UP000290289">
    <property type="component" value="Chromosome 9"/>
</dbReference>
<dbReference type="PROSITE" id="PS01031">
    <property type="entry name" value="SHSP"/>
    <property type="match status" value="1"/>
</dbReference>
<protein>
    <recommendedName>
        <fullName evidence="5">SHSP domain-containing protein</fullName>
    </recommendedName>
</protein>
<evidence type="ECO:0000313" key="6">
    <source>
        <dbReference type="EMBL" id="RXH89313.1"/>
    </source>
</evidence>
<dbReference type="AlphaFoldDB" id="A0A498J696"/>
<reference evidence="6 7" key="1">
    <citation type="submission" date="2018-10" db="EMBL/GenBank/DDBJ databases">
        <title>A high-quality apple genome assembly.</title>
        <authorList>
            <person name="Hu J."/>
        </authorList>
    </citation>
    <scope>NUCLEOTIDE SEQUENCE [LARGE SCALE GENOMIC DNA]</scope>
    <source>
        <strain evidence="7">cv. HFTH1</strain>
        <tissue evidence="6">Young leaf</tissue>
    </source>
</reference>
<comment type="caution">
    <text evidence="6">The sequence shown here is derived from an EMBL/GenBank/DDBJ whole genome shotgun (WGS) entry which is preliminary data.</text>
</comment>
<dbReference type="SUPFAM" id="SSF49764">
    <property type="entry name" value="HSP20-like chaperones"/>
    <property type="match status" value="1"/>
</dbReference>
<keyword evidence="7" id="KW-1185">Reference proteome</keyword>
<evidence type="ECO:0000256" key="1">
    <source>
        <dbReference type="ARBA" id="ARBA00023016"/>
    </source>
</evidence>
<proteinExistence type="inferred from homology"/>
<feature type="compositionally biased region" description="Basic and acidic residues" evidence="4">
    <location>
        <begin position="37"/>
        <end position="54"/>
    </location>
</feature>
<accession>A0A498J696</accession>
<feature type="domain" description="SHSP" evidence="5">
    <location>
        <begin position="1"/>
        <end position="113"/>
    </location>
</feature>
<name>A0A498J696_MALDO</name>
<dbReference type="InterPro" id="IPR031107">
    <property type="entry name" value="Small_HSP"/>
</dbReference>
<evidence type="ECO:0000259" key="5">
    <source>
        <dbReference type="PROSITE" id="PS01031"/>
    </source>
</evidence>
<evidence type="ECO:0000256" key="2">
    <source>
        <dbReference type="PROSITE-ProRule" id="PRU00285"/>
    </source>
</evidence>
<evidence type="ECO:0000313" key="7">
    <source>
        <dbReference type="Proteomes" id="UP000290289"/>
    </source>
</evidence>
<evidence type="ECO:0000256" key="4">
    <source>
        <dbReference type="SAM" id="MobiDB-lite"/>
    </source>
</evidence>
<dbReference type="Pfam" id="PF00011">
    <property type="entry name" value="HSP20"/>
    <property type="match status" value="1"/>
</dbReference>
<gene>
    <name evidence="6" type="ORF">DVH24_031670</name>
</gene>
<dbReference type="EMBL" id="RDQH01000335">
    <property type="protein sequence ID" value="RXH89313.1"/>
    <property type="molecule type" value="Genomic_DNA"/>
</dbReference>
<dbReference type="Gene3D" id="2.60.40.790">
    <property type="match status" value="1"/>
</dbReference>
<sequence length="113" mass="13590">MYIERKSNNNPKLESTITFENRGVKVEAADGRMLQINRERNEEEKDEKNNDRKDRFHCVERFRGKFLRRFRLPENAKTNEVKASMENGVRTVTIPKHEVKNLQRTLFRLKEIK</sequence>
<dbReference type="PANTHER" id="PTHR11527">
    <property type="entry name" value="HEAT-SHOCK PROTEIN 20 FAMILY MEMBER"/>
    <property type="match status" value="1"/>
</dbReference>
<organism evidence="6 7">
    <name type="scientific">Malus domestica</name>
    <name type="common">Apple</name>
    <name type="synonym">Pyrus malus</name>
    <dbReference type="NCBI Taxonomy" id="3750"/>
    <lineage>
        <taxon>Eukaryota</taxon>
        <taxon>Viridiplantae</taxon>
        <taxon>Streptophyta</taxon>
        <taxon>Embryophyta</taxon>
        <taxon>Tracheophyta</taxon>
        <taxon>Spermatophyta</taxon>
        <taxon>Magnoliopsida</taxon>
        <taxon>eudicotyledons</taxon>
        <taxon>Gunneridae</taxon>
        <taxon>Pentapetalae</taxon>
        <taxon>rosids</taxon>
        <taxon>fabids</taxon>
        <taxon>Rosales</taxon>
        <taxon>Rosaceae</taxon>
        <taxon>Amygdaloideae</taxon>
        <taxon>Maleae</taxon>
        <taxon>Malus</taxon>
    </lineage>
</organism>
<dbReference type="InterPro" id="IPR008978">
    <property type="entry name" value="HSP20-like_chaperone"/>
</dbReference>
<feature type="region of interest" description="Disordered" evidence="4">
    <location>
        <begin position="35"/>
        <end position="54"/>
    </location>
</feature>
<evidence type="ECO:0000256" key="3">
    <source>
        <dbReference type="RuleBase" id="RU003616"/>
    </source>
</evidence>
<dbReference type="InterPro" id="IPR002068">
    <property type="entry name" value="A-crystallin/Hsp20_dom"/>
</dbReference>